<accession>A0A166MUL1</accession>
<reference evidence="1 2" key="1">
    <citation type="journal article" date="2016" name="Mol. Biol. Evol.">
        <title>Comparative Genomics of Early-Diverging Mushroom-Forming Fungi Provides Insights into the Origins of Lignocellulose Decay Capabilities.</title>
        <authorList>
            <person name="Nagy L.G."/>
            <person name="Riley R."/>
            <person name="Tritt A."/>
            <person name="Adam C."/>
            <person name="Daum C."/>
            <person name="Floudas D."/>
            <person name="Sun H."/>
            <person name="Yadav J.S."/>
            <person name="Pangilinan J."/>
            <person name="Larsson K.H."/>
            <person name="Matsuura K."/>
            <person name="Barry K."/>
            <person name="Labutti K."/>
            <person name="Kuo R."/>
            <person name="Ohm R.A."/>
            <person name="Bhattacharya S.S."/>
            <person name="Shirouzu T."/>
            <person name="Yoshinaga Y."/>
            <person name="Martin F.M."/>
            <person name="Grigoriev I.V."/>
            <person name="Hibbett D.S."/>
        </authorList>
    </citation>
    <scope>NUCLEOTIDE SEQUENCE [LARGE SCALE GENOMIC DNA]</scope>
    <source>
        <strain evidence="1 2">HHB12029</strain>
    </source>
</reference>
<dbReference type="Proteomes" id="UP000077266">
    <property type="component" value="Unassembled WGS sequence"/>
</dbReference>
<sequence length="106" mass="11202">MSRRVEVRASTLVVKWTTQPTVDELADSAVNGGSLPKDEGEVQSTVQGLLAEIGSCGPGAMVVGSWFDGYHIGIATDDRVPGVPSVREGKLALETVAHEPDPMRTL</sequence>
<name>A0A166MUL1_EXIGL</name>
<proteinExistence type="predicted"/>
<gene>
    <name evidence="1" type="ORF">EXIGLDRAFT_716718</name>
</gene>
<evidence type="ECO:0000313" key="1">
    <source>
        <dbReference type="EMBL" id="KZV78415.1"/>
    </source>
</evidence>
<keyword evidence="2" id="KW-1185">Reference proteome</keyword>
<dbReference type="InParanoid" id="A0A166MUL1"/>
<organism evidence="1 2">
    <name type="scientific">Exidia glandulosa HHB12029</name>
    <dbReference type="NCBI Taxonomy" id="1314781"/>
    <lineage>
        <taxon>Eukaryota</taxon>
        <taxon>Fungi</taxon>
        <taxon>Dikarya</taxon>
        <taxon>Basidiomycota</taxon>
        <taxon>Agaricomycotina</taxon>
        <taxon>Agaricomycetes</taxon>
        <taxon>Auriculariales</taxon>
        <taxon>Exidiaceae</taxon>
        <taxon>Exidia</taxon>
    </lineage>
</organism>
<dbReference type="EMBL" id="KV426909">
    <property type="protein sequence ID" value="KZV78415.1"/>
    <property type="molecule type" value="Genomic_DNA"/>
</dbReference>
<evidence type="ECO:0000313" key="2">
    <source>
        <dbReference type="Proteomes" id="UP000077266"/>
    </source>
</evidence>
<dbReference type="AlphaFoldDB" id="A0A166MUL1"/>
<protein>
    <submittedName>
        <fullName evidence="1">Uncharacterized protein</fullName>
    </submittedName>
</protein>